<dbReference type="EMBL" id="FNPF01000004">
    <property type="protein sequence ID" value="SDY18407.1"/>
    <property type="molecule type" value="Genomic_DNA"/>
</dbReference>
<evidence type="ECO:0000313" key="1">
    <source>
        <dbReference type="EMBL" id="SDY18407.1"/>
    </source>
</evidence>
<reference evidence="1 2" key="1">
    <citation type="submission" date="2016-10" db="EMBL/GenBank/DDBJ databases">
        <authorList>
            <person name="de Groot N.N."/>
        </authorList>
    </citation>
    <scope>NUCLEOTIDE SEQUENCE [LARGE SCALE GENOMIC DNA]</scope>
    <source>
        <strain evidence="1 2">DSM 26880</strain>
    </source>
</reference>
<dbReference type="OrthoDB" id="7866188at2"/>
<dbReference type="RefSeq" id="WP_089881232.1">
    <property type="nucleotide sequence ID" value="NZ_FNPF01000004.1"/>
</dbReference>
<accession>A0A1H3HSF9</accession>
<name>A0A1H3HSF9_9RHOB</name>
<organism evidence="1 2">
    <name type="scientific">Citreimonas salinaria</name>
    <dbReference type="NCBI Taxonomy" id="321339"/>
    <lineage>
        <taxon>Bacteria</taxon>
        <taxon>Pseudomonadati</taxon>
        <taxon>Pseudomonadota</taxon>
        <taxon>Alphaproteobacteria</taxon>
        <taxon>Rhodobacterales</taxon>
        <taxon>Roseobacteraceae</taxon>
        <taxon>Citreimonas</taxon>
    </lineage>
</organism>
<dbReference type="AlphaFoldDB" id="A0A1H3HSF9"/>
<sequence>MNMHRPPIRQEELERLVFHMPVVAESASTGWAKSFALSIVRQSRRRGWRPSPKQLHIMRDLVSDLFAYGADHGEDLSVIE</sequence>
<gene>
    <name evidence="1" type="ORF">SAMN05444340_104139</name>
</gene>
<protein>
    <submittedName>
        <fullName evidence="1">Uncharacterized protein</fullName>
    </submittedName>
</protein>
<proteinExistence type="predicted"/>
<evidence type="ECO:0000313" key="2">
    <source>
        <dbReference type="Proteomes" id="UP000199286"/>
    </source>
</evidence>
<keyword evidence="2" id="KW-1185">Reference proteome</keyword>
<dbReference type="Proteomes" id="UP000199286">
    <property type="component" value="Unassembled WGS sequence"/>
</dbReference>